<dbReference type="EMBL" id="QYAC01000004">
    <property type="protein sequence ID" value="MBL3679287.1"/>
    <property type="molecule type" value="Genomic_DNA"/>
</dbReference>
<sequence length="242" mass="24398">MFLRAGRTRSEIARRAGVNRSTMYRASEGTVDVRLDTLTELALASGVEPIITYRPLSDPAAADAGRVLMEGAAELGEMPAATAEWVARIERFAQPATLGSIAAEAGLAASLLHRADALGVSGTFTAAVLDACGAVAGGEWALSGAAALAALGADAAELSAAVQILWTPDPGRALQHLVGLGGTVANPAAASVILCAPGELTLQGSASRNGVRVVAPAQAIIDNLGLVDPQRSAAARLVASWG</sequence>
<dbReference type="Gene3D" id="1.10.260.40">
    <property type="entry name" value="lambda repressor-like DNA-binding domains"/>
    <property type="match status" value="1"/>
</dbReference>
<comment type="caution">
    <text evidence="1">The sequence shown here is derived from an EMBL/GenBank/DDBJ whole genome shotgun (WGS) entry which is preliminary data.</text>
</comment>
<reference evidence="1 2" key="1">
    <citation type="submission" date="2018-09" db="EMBL/GenBank/DDBJ databases">
        <title>Comparative genomics of Leucobacter spp.</title>
        <authorList>
            <person name="Reis A.C."/>
            <person name="Kolvenbach B.A."/>
            <person name="Corvini P.F.X."/>
            <person name="Nunes O.C."/>
        </authorList>
    </citation>
    <scope>NUCLEOTIDE SEQUENCE [LARGE SCALE GENOMIC DNA]</scope>
    <source>
        <strain evidence="1 2">TAN 31504</strain>
    </source>
</reference>
<dbReference type="Proteomes" id="UP001645859">
    <property type="component" value="Unassembled WGS sequence"/>
</dbReference>
<gene>
    <name evidence="1" type="ORF">D3230_08240</name>
</gene>
<keyword evidence="2" id="KW-1185">Reference proteome</keyword>
<name>A0ABS1SFG5_9MICO</name>
<evidence type="ECO:0008006" key="3">
    <source>
        <dbReference type="Google" id="ProtNLM"/>
    </source>
</evidence>
<dbReference type="SUPFAM" id="SSF47413">
    <property type="entry name" value="lambda repressor-like DNA-binding domains"/>
    <property type="match status" value="1"/>
</dbReference>
<organism evidence="1 2">
    <name type="scientific">Leucobacter chromiireducens subsp. solipictus</name>
    <dbReference type="NCBI Taxonomy" id="398235"/>
    <lineage>
        <taxon>Bacteria</taxon>
        <taxon>Bacillati</taxon>
        <taxon>Actinomycetota</taxon>
        <taxon>Actinomycetes</taxon>
        <taxon>Micrococcales</taxon>
        <taxon>Microbacteriaceae</taxon>
        <taxon>Leucobacter</taxon>
    </lineage>
</organism>
<accession>A0ABS1SFG5</accession>
<evidence type="ECO:0000313" key="2">
    <source>
        <dbReference type="Proteomes" id="UP001645859"/>
    </source>
</evidence>
<dbReference type="InterPro" id="IPR010982">
    <property type="entry name" value="Lambda_DNA-bd_dom_sf"/>
</dbReference>
<evidence type="ECO:0000313" key="1">
    <source>
        <dbReference type="EMBL" id="MBL3679287.1"/>
    </source>
</evidence>
<protein>
    <recommendedName>
        <fullName evidence="3">HTH cro/C1-type domain-containing protein</fullName>
    </recommendedName>
</protein>
<proteinExistence type="predicted"/>